<gene>
    <name evidence="1" type="ORF">ENKNEFLB_00624</name>
</gene>
<proteinExistence type="predicted"/>
<evidence type="ECO:0000313" key="2">
    <source>
        <dbReference type="Proteomes" id="UP000679307"/>
    </source>
</evidence>
<dbReference type="RefSeq" id="WP_214057857.1">
    <property type="nucleotide sequence ID" value="NZ_BAAAHS010000042.1"/>
</dbReference>
<organism evidence="1 2">
    <name type="scientific">Nocardioides aquaticus</name>
    <dbReference type="NCBI Taxonomy" id="160826"/>
    <lineage>
        <taxon>Bacteria</taxon>
        <taxon>Bacillati</taxon>
        <taxon>Actinomycetota</taxon>
        <taxon>Actinomycetes</taxon>
        <taxon>Propionibacteriales</taxon>
        <taxon>Nocardioidaceae</taxon>
        <taxon>Nocardioides</taxon>
    </lineage>
</organism>
<evidence type="ECO:0000313" key="1">
    <source>
        <dbReference type="EMBL" id="QVT78251.1"/>
    </source>
</evidence>
<dbReference type="EMBL" id="CP075371">
    <property type="protein sequence ID" value="QVT78251.1"/>
    <property type="molecule type" value="Genomic_DNA"/>
</dbReference>
<reference evidence="1 2" key="1">
    <citation type="submission" date="2021-05" db="EMBL/GenBank/DDBJ databases">
        <title>Complete genome of Nocardioides aquaticus KCTC 9944T isolated from meromictic and hypersaline Ekho Lake, Antarctica.</title>
        <authorList>
            <person name="Hwang K."/>
            <person name="Kim K.M."/>
            <person name="Choe H."/>
        </authorList>
    </citation>
    <scope>NUCLEOTIDE SEQUENCE [LARGE SCALE GENOMIC DNA]</scope>
    <source>
        <strain evidence="1 2">KCTC 9944</strain>
    </source>
</reference>
<protein>
    <submittedName>
        <fullName evidence="1">Uncharacterized protein</fullName>
    </submittedName>
</protein>
<dbReference type="Proteomes" id="UP000679307">
    <property type="component" value="Chromosome"/>
</dbReference>
<keyword evidence="2" id="KW-1185">Reference proteome</keyword>
<accession>A0ABX8EDC7</accession>
<sequence>MSAPPEAGAGTDDALRRLGAVSASLRAEHDRWRAEAATRVAARGAAARRGDLGPGVRELQARVDDGLTTWAAVLDGRDRSVAAAEARRDVAERLVELARHVPPGDRGVRGR</sequence>
<name>A0ABX8EDC7_9ACTN</name>